<dbReference type="EMBL" id="LUEZ02000040">
    <property type="protein sequence ID" value="RDB25749.1"/>
    <property type="molecule type" value="Genomic_DNA"/>
</dbReference>
<dbReference type="InParanoid" id="A0A369JTV1"/>
<feature type="domain" description="DUF6535" evidence="3">
    <location>
        <begin position="76"/>
        <end position="251"/>
    </location>
</feature>
<keyword evidence="2" id="KW-1133">Transmembrane helix</keyword>
<name>A0A369JTV1_HYPMA</name>
<protein>
    <recommendedName>
        <fullName evidence="3">DUF6535 domain-containing protein</fullName>
    </recommendedName>
</protein>
<evidence type="ECO:0000313" key="4">
    <source>
        <dbReference type="EMBL" id="RDB25749.1"/>
    </source>
</evidence>
<reference evidence="4" key="1">
    <citation type="submission" date="2018-04" db="EMBL/GenBank/DDBJ databases">
        <title>Whole genome sequencing of Hypsizygus marmoreus.</title>
        <authorList>
            <person name="Choi I.-G."/>
            <person name="Min B."/>
            <person name="Kim J.-G."/>
            <person name="Kim S."/>
            <person name="Oh Y.-L."/>
            <person name="Kong W.-S."/>
            <person name="Park H."/>
            <person name="Jeong J."/>
            <person name="Song E.-S."/>
        </authorList>
    </citation>
    <scope>NUCLEOTIDE SEQUENCE [LARGE SCALE GENOMIC DNA]</scope>
    <source>
        <strain evidence="4">51987-8</strain>
    </source>
</reference>
<evidence type="ECO:0000259" key="3">
    <source>
        <dbReference type="Pfam" id="PF20153"/>
    </source>
</evidence>
<gene>
    <name evidence="4" type="ORF">Hypma_006666</name>
</gene>
<dbReference type="OrthoDB" id="3221808at2759"/>
<feature type="transmembrane region" description="Helical" evidence="2">
    <location>
        <begin position="172"/>
        <end position="199"/>
    </location>
</feature>
<keyword evidence="5" id="KW-1185">Reference proteome</keyword>
<comment type="caution">
    <text evidence="4">The sequence shown here is derived from an EMBL/GenBank/DDBJ whole genome shotgun (WGS) entry which is preliminary data.</text>
</comment>
<keyword evidence="2" id="KW-0472">Membrane</keyword>
<accession>A0A369JTV1</accession>
<feature type="region of interest" description="Disordered" evidence="1">
    <location>
        <begin position="320"/>
        <end position="339"/>
    </location>
</feature>
<feature type="transmembrane region" description="Helical" evidence="2">
    <location>
        <begin position="262"/>
        <end position="287"/>
    </location>
</feature>
<feature type="transmembrane region" description="Helical" evidence="2">
    <location>
        <begin position="101"/>
        <end position="120"/>
    </location>
</feature>
<evidence type="ECO:0000313" key="5">
    <source>
        <dbReference type="Proteomes" id="UP000076154"/>
    </source>
</evidence>
<evidence type="ECO:0000256" key="1">
    <source>
        <dbReference type="SAM" id="MobiDB-lite"/>
    </source>
</evidence>
<organism evidence="4 5">
    <name type="scientific">Hypsizygus marmoreus</name>
    <name type="common">White beech mushroom</name>
    <name type="synonym">Agaricus marmoreus</name>
    <dbReference type="NCBI Taxonomy" id="39966"/>
    <lineage>
        <taxon>Eukaryota</taxon>
        <taxon>Fungi</taxon>
        <taxon>Dikarya</taxon>
        <taxon>Basidiomycota</taxon>
        <taxon>Agaricomycotina</taxon>
        <taxon>Agaricomycetes</taxon>
        <taxon>Agaricomycetidae</taxon>
        <taxon>Agaricales</taxon>
        <taxon>Tricholomatineae</taxon>
        <taxon>Lyophyllaceae</taxon>
        <taxon>Hypsizygus</taxon>
    </lineage>
</organism>
<proteinExistence type="predicted"/>
<dbReference type="Proteomes" id="UP000076154">
    <property type="component" value="Unassembled WGS sequence"/>
</dbReference>
<feature type="transmembrane region" description="Helical" evidence="2">
    <location>
        <begin position="230"/>
        <end position="250"/>
    </location>
</feature>
<sequence>MPEYSPSQLPWDSVVMSSNGNGAVNSHKSSDQILQEIQLLLQEQNALLKRMDKRQAEADVSMQPVASVPARSSSAWNPLLNSTMRKTAPTLDRWRGGLDTLLIFVGLFSAIVTSFLVESLKTLEPDQGIRTNELLTNLTNIFIASSTFDLTSLQLSEPIPFQPSPSDVRVNVYWALALIISISVAALAVAGRAFLALLVRPEGDAVTKLTEIHHRWASTRRFLGPCLEGLPPVLMVPFTLFVVGLIDLLFSKSIGMPPQEMAPIAAASITSAIIVAIVAALLSAAVLHGIKHPRTSPFQSWLSRFLVSAQSAHFTTARLDVEASQGSNPDPRDEEGLSPSNRKVFHMALQETFDDEILDQSLAALDGVMSTRSISDRFYDQTAFPDLELRTILHLLSPEASLRSNLSAARMVRKICLGPDDLDESVRENLYAISHDGFSASQRVSLLTALVDAAKRHLTSRPHMVNGHTNEILMTAMASLIPVQGRIHHSHPVLTLLSANYLTRQPTHSLPSQLVDTYKAIMWYGISIFMRLLEVQMNIKLSMDHAKLDAAIVIVLGPCTLRPEYGKEILMSMMNSPAMTQNTSYQDSVNFDTMAECLVRWVAAGENALEIAMQVVDRALLEYFNPDPINYKPAHRSYPRAVHHILMLVYQSTQISSLQSLLFCTKFILKVEETFIWDVGRFMTLRVISRFLTLLKENSASLERKDWEACKRALTYVYTWTLYRAATFGEYDISLPEFQDTLPPREVFLSELWREWVIFHRGTEDTEVSSSPELAVLVPLPLPGWGLMEEEQGQDSPSMGSQTTM</sequence>
<dbReference type="AlphaFoldDB" id="A0A369JTV1"/>
<keyword evidence="2" id="KW-0812">Transmembrane</keyword>
<evidence type="ECO:0000256" key="2">
    <source>
        <dbReference type="SAM" id="Phobius"/>
    </source>
</evidence>
<dbReference type="Pfam" id="PF20153">
    <property type="entry name" value="DUF6535"/>
    <property type="match status" value="1"/>
</dbReference>
<dbReference type="InterPro" id="IPR045338">
    <property type="entry name" value="DUF6535"/>
</dbReference>